<keyword evidence="2" id="KW-0963">Cytoplasm</keyword>
<proteinExistence type="inferred from homology"/>
<dbReference type="RefSeq" id="WP_026748000.1">
    <property type="nucleotide sequence ID" value="NZ_AP019831.1"/>
</dbReference>
<dbReference type="HAMAP" id="MF_00795">
    <property type="entry name" value="CutC"/>
    <property type="match status" value="1"/>
</dbReference>
<dbReference type="InterPro" id="IPR036822">
    <property type="entry name" value="CutC-like_dom_sf"/>
</dbReference>
<dbReference type="Pfam" id="PF03932">
    <property type="entry name" value="CutC"/>
    <property type="match status" value="1"/>
</dbReference>
<dbReference type="GO" id="GO:0005737">
    <property type="term" value="C:cytoplasm"/>
    <property type="evidence" value="ECO:0007669"/>
    <property type="project" value="UniProtKB-SubCell"/>
</dbReference>
<dbReference type="FunFam" id="3.20.20.380:FF:000001">
    <property type="entry name" value="Copper homeostasis protein CutC"/>
    <property type="match status" value="1"/>
</dbReference>
<dbReference type="PANTHER" id="PTHR12598:SF0">
    <property type="entry name" value="COPPER HOMEOSTASIS PROTEIN CUTC HOMOLOG"/>
    <property type="match status" value="1"/>
</dbReference>
<dbReference type="Proteomes" id="UP000422644">
    <property type="component" value="Chromosome"/>
</dbReference>
<keyword evidence="6" id="KW-1185">Reference proteome</keyword>
<dbReference type="AlphaFoldDB" id="A0A510KJF2"/>
<dbReference type="STRING" id="1122173.GCA_000482505_01183"/>
<evidence type="ECO:0000313" key="5">
    <source>
        <dbReference type="Proteomes" id="UP000321378"/>
    </source>
</evidence>
<gene>
    <name evidence="2" type="primary">cutC</name>
    <name evidence="3" type="ORF">JMUB3870_0344</name>
    <name evidence="4" type="ORF">JMUB3935_0354</name>
</gene>
<name>A0A510KJF2_9FUSO</name>
<reference evidence="3 6" key="1">
    <citation type="submission" date="2019-07" db="EMBL/GenBank/DDBJ databases">
        <title>Complete Genome Sequence of Leptotrichia trevisanii Strain JMUB3870.</title>
        <authorList>
            <person name="Watanabe S."/>
            <person name="Cui L."/>
        </authorList>
    </citation>
    <scope>NUCLEOTIDE SEQUENCE [LARGE SCALE GENOMIC DNA]</scope>
    <source>
        <strain evidence="3 6">JMUB3870</strain>
    </source>
</reference>
<accession>A0A510KJF2</accession>
<dbReference type="OrthoDB" id="9815677at2"/>
<organism evidence="4 5">
    <name type="scientific">Leptotrichia trevisanii</name>
    <dbReference type="NCBI Taxonomy" id="109328"/>
    <lineage>
        <taxon>Bacteria</taxon>
        <taxon>Fusobacteriati</taxon>
        <taxon>Fusobacteriota</taxon>
        <taxon>Fusobacteriia</taxon>
        <taxon>Fusobacteriales</taxon>
        <taxon>Leptotrichiaceae</taxon>
        <taxon>Leptotrichia</taxon>
    </lineage>
</organism>
<dbReference type="Proteomes" id="UP000321378">
    <property type="component" value="Chromosome"/>
</dbReference>
<comment type="similarity">
    <text evidence="1 2">Belongs to the CutC family.</text>
</comment>
<dbReference type="GO" id="GO:0005507">
    <property type="term" value="F:copper ion binding"/>
    <property type="evidence" value="ECO:0007669"/>
    <property type="project" value="TreeGrafter"/>
</dbReference>
<dbReference type="SUPFAM" id="SSF110395">
    <property type="entry name" value="CutC-like"/>
    <property type="match status" value="1"/>
</dbReference>
<reference evidence="4 5" key="2">
    <citation type="submission" date="2019-07" db="EMBL/GenBank/DDBJ databases">
        <title>Complete Genome Sequence of Leptotrichia trevisanii Strain JMUB3935.</title>
        <authorList>
            <person name="Watanabe S."/>
            <person name="Cui L."/>
        </authorList>
    </citation>
    <scope>NUCLEOTIDE SEQUENCE [LARGE SCALE GENOMIC DNA]</scope>
    <source>
        <strain evidence="4 5">JMUB3935</strain>
    </source>
</reference>
<sequence length="252" mass="28447">MRKYTLEICVDSVESAINAQRGGATRLELCSNLIIGGTTPTKSLFEEVRKNVNIPINILIRPRFGDFLYSDYEVNIIRNEIKMFKELGADGIVVGILTKNGEIDLYNMKKFIDEAHGTPITFHRAFDVCKNPIEAFYQLHELGIQNILTSGQAQNCLKGKKLLKELVGLSNKNNKSKTEILVGAGLNMENIGEIANSTGATNFHFSAKTIKQSKMEYKKQDVNMGLKEFNEFEILETDEKLVKEMTDYLRNL</sequence>
<dbReference type="InterPro" id="IPR005627">
    <property type="entry name" value="CutC-like"/>
</dbReference>
<comment type="subcellular location">
    <subcellularLocation>
        <location evidence="2">Cytoplasm</location>
    </subcellularLocation>
</comment>
<dbReference type="PANTHER" id="PTHR12598">
    <property type="entry name" value="COPPER HOMEOSTASIS PROTEIN CUTC"/>
    <property type="match status" value="1"/>
</dbReference>
<dbReference type="Gene3D" id="3.20.20.380">
    <property type="entry name" value="Copper homeostasis (CutC) domain"/>
    <property type="match status" value="1"/>
</dbReference>
<evidence type="ECO:0000256" key="1">
    <source>
        <dbReference type="ARBA" id="ARBA00007768"/>
    </source>
</evidence>
<evidence type="ECO:0000313" key="6">
    <source>
        <dbReference type="Proteomes" id="UP000422644"/>
    </source>
</evidence>
<comment type="caution">
    <text evidence="2">Once thought to be involved in copper homeostasis, experiments in E.coli have shown this is not the case.</text>
</comment>
<evidence type="ECO:0000313" key="4">
    <source>
        <dbReference type="EMBL" id="BBM51387.1"/>
    </source>
</evidence>
<dbReference type="EMBL" id="AP019831">
    <property type="protein sequence ID" value="BBM44237.1"/>
    <property type="molecule type" value="Genomic_DNA"/>
</dbReference>
<dbReference type="EMBL" id="AP019840">
    <property type="protein sequence ID" value="BBM51387.1"/>
    <property type="molecule type" value="Genomic_DNA"/>
</dbReference>
<evidence type="ECO:0000313" key="3">
    <source>
        <dbReference type="EMBL" id="BBM44237.1"/>
    </source>
</evidence>
<protein>
    <recommendedName>
        <fullName evidence="2">PF03932 family protein CutC</fullName>
    </recommendedName>
</protein>
<evidence type="ECO:0000256" key="2">
    <source>
        <dbReference type="HAMAP-Rule" id="MF_00795"/>
    </source>
</evidence>